<keyword evidence="2" id="KW-1185">Reference proteome</keyword>
<protein>
    <submittedName>
        <fullName evidence="1">Uncharacterized protein</fullName>
    </submittedName>
</protein>
<organism evidence="1 2">
    <name type="scientific">Dreissena polymorpha</name>
    <name type="common">Zebra mussel</name>
    <name type="synonym">Mytilus polymorpha</name>
    <dbReference type="NCBI Taxonomy" id="45954"/>
    <lineage>
        <taxon>Eukaryota</taxon>
        <taxon>Metazoa</taxon>
        <taxon>Spiralia</taxon>
        <taxon>Lophotrochozoa</taxon>
        <taxon>Mollusca</taxon>
        <taxon>Bivalvia</taxon>
        <taxon>Autobranchia</taxon>
        <taxon>Heteroconchia</taxon>
        <taxon>Euheterodonta</taxon>
        <taxon>Imparidentia</taxon>
        <taxon>Neoheterodontei</taxon>
        <taxon>Myida</taxon>
        <taxon>Dreissenoidea</taxon>
        <taxon>Dreissenidae</taxon>
        <taxon>Dreissena</taxon>
    </lineage>
</organism>
<dbReference type="EMBL" id="JAIWYP010000004">
    <property type="protein sequence ID" value="KAH3842749.1"/>
    <property type="molecule type" value="Genomic_DNA"/>
</dbReference>
<name>A0A9D4KNM7_DREPO</name>
<comment type="caution">
    <text evidence="1">The sequence shown here is derived from an EMBL/GenBank/DDBJ whole genome shotgun (WGS) entry which is preliminary data.</text>
</comment>
<sequence>MLLNIYASPKKTPQFVDESEVEYLGQVTIQLPDSDELIKVEVKMIFGETELRVEAKENYKTYASSFDFL</sequence>
<evidence type="ECO:0000313" key="1">
    <source>
        <dbReference type="EMBL" id="KAH3842749.1"/>
    </source>
</evidence>
<dbReference type="AlphaFoldDB" id="A0A9D4KNM7"/>
<evidence type="ECO:0000313" key="2">
    <source>
        <dbReference type="Proteomes" id="UP000828390"/>
    </source>
</evidence>
<accession>A0A9D4KNM7</accession>
<dbReference type="Proteomes" id="UP000828390">
    <property type="component" value="Unassembled WGS sequence"/>
</dbReference>
<reference evidence="1" key="1">
    <citation type="journal article" date="2019" name="bioRxiv">
        <title>The Genome of the Zebra Mussel, Dreissena polymorpha: A Resource for Invasive Species Research.</title>
        <authorList>
            <person name="McCartney M.A."/>
            <person name="Auch B."/>
            <person name="Kono T."/>
            <person name="Mallez S."/>
            <person name="Zhang Y."/>
            <person name="Obille A."/>
            <person name="Becker A."/>
            <person name="Abrahante J.E."/>
            <person name="Garbe J."/>
            <person name="Badalamenti J.P."/>
            <person name="Herman A."/>
            <person name="Mangelson H."/>
            <person name="Liachko I."/>
            <person name="Sullivan S."/>
            <person name="Sone E.D."/>
            <person name="Koren S."/>
            <person name="Silverstein K.A.T."/>
            <person name="Beckman K.B."/>
            <person name="Gohl D.M."/>
        </authorList>
    </citation>
    <scope>NUCLEOTIDE SEQUENCE</scope>
    <source>
        <strain evidence="1">Duluth1</strain>
        <tissue evidence="1">Whole animal</tissue>
    </source>
</reference>
<reference evidence="1" key="2">
    <citation type="submission" date="2020-11" db="EMBL/GenBank/DDBJ databases">
        <authorList>
            <person name="McCartney M.A."/>
            <person name="Auch B."/>
            <person name="Kono T."/>
            <person name="Mallez S."/>
            <person name="Becker A."/>
            <person name="Gohl D.M."/>
            <person name="Silverstein K.A.T."/>
            <person name="Koren S."/>
            <person name="Bechman K.B."/>
            <person name="Herman A."/>
            <person name="Abrahante J.E."/>
            <person name="Garbe J."/>
        </authorList>
    </citation>
    <scope>NUCLEOTIDE SEQUENCE</scope>
    <source>
        <strain evidence="1">Duluth1</strain>
        <tissue evidence="1">Whole animal</tissue>
    </source>
</reference>
<gene>
    <name evidence="1" type="ORF">DPMN_116253</name>
</gene>
<proteinExistence type="predicted"/>